<dbReference type="AlphaFoldDB" id="A0A0E9RMA9"/>
<reference evidence="1" key="2">
    <citation type="journal article" date="2015" name="Fish Shellfish Immunol.">
        <title>Early steps in the European eel (Anguilla anguilla)-Vibrio vulnificus interaction in the gills: Role of the RtxA13 toxin.</title>
        <authorList>
            <person name="Callol A."/>
            <person name="Pajuelo D."/>
            <person name="Ebbesson L."/>
            <person name="Teles M."/>
            <person name="MacKenzie S."/>
            <person name="Amaro C."/>
        </authorList>
    </citation>
    <scope>NUCLEOTIDE SEQUENCE</scope>
</reference>
<sequence length="60" mass="6758">MFRSKMCFLISTPPALPRRNQFSDGGVPLCMHLRVYVRVGARVFVHSYGSLPMCKMTPLG</sequence>
<proteinExistence type="predicted"/>
<protein>
    <submittedName>
        <fullName evidence="1">Uncharacterized protein</fullName>
    </submittedName>
</protein>
<name>A0A0E9RMA9_ANGAN</name>
<organism evidence="1">
    <name type="scientific">Anguilla anguilla</name>
    <name type="common">European freshwater eel</name>
    <name type="synonym">Muraena anguilla</name>
    <dbReference type="NCBI Taxonomy" id="7936"/>
    <lineage>
        <taxon>Eukaryota</taxon>
        <taxon>Metazoa</taxon>
        <taxon>Chordata</taxon>
        <taxon>Craniata</taxon>
        <taxon>Vertebrata</taxon>
        <taxon>Euteleostomi</taxon>
        <taxon>Actinopterygii</taxon>
        <taxon>Neopterygii</taxon>
        <taxon>Teleostei</taxon>
        <taxon>Anguilliformes</taxon>
        <taxon>Anguillidae</taxon>
        <taxon>Anguilla</taxon>
    </lineage>
</organism>
<dbReference type="EMBL" id="GBXM01078982">
    <property type="protein sequence ID" value="JAH29595.1"/>
    <property type="molecule type" value="Transcribed_RNA"/>
</dbReference>
<accession>A0A0E9RMA9</accession>
<evidence type="ECO:0000313" key="1">
    <source>
        <dbReference type="EMBL" id="JAH29595.1"/>
    </source>
</evidence>
<reference evidence="1" key="1">
    <citation type="submission" date="2014-11" db="EMBL/GenBank/DDBJ databases">
        <authorList>
            <person name="Amaro Gonzalez C."/>
        </authorList>
    </citation>
    <scope>NUCLEOTIDE SEQUENCE</scope>
</reference>